<sequence length="170" mass="20023">MKKERDVKNVRWLLVLKRQEKLVLSLPRKNALNPSEMQGLLLRVFLKIQSLLFGVLVVTQHHHPCVSQTVSTRSTLVLVQRTTKEVICLIVFGLKTTILRTMTEQHTYIGKKWCIYVFRIGCISTRELLELVKNQWIEGLRLNDWSPEDLQQDLERKKDRRPKNVCMLFV</sequence>
<dbReference type="HOGENOM" id="CLU_1573175_0_0_1"/>
<dbReference type="EnsemblPlants" id="OPUNC11G16480.3">
    <property type="protein sequence ID" value="OPUNC11G16480.3"/>
    <property type="gene ID" value="OPUNC11G16480"/>
</dbReference>
<reference evidence="1" key="2">
    <citation type="submission" date="2018-05" db="EMBL/GenBank/DDBJ databases">
        <title>OpunRS2 (Oryza punctata Reference Sequence Version 2).</title>
        <authorList>
            <person name="Zhang J."/>
            <person name="Kudrna D."/>
            <person name="Lee S."/>
            <person name="Talag J."/>
            <person name="Welchert J."/>
            <person name="Wing R.A."/>
        </authorList>
    </citation>
    <scope>NUCLEOTIDE SEQUENCE [LARGE SCALE GENOMIC DNA]</scope>
</reference>
<organism evidence="1">
    <name type="scientific">Oryza punctata</name>
    <name type="common">Red rice</name>
    <dbReference type="NCBI Taxonomy" id="4537"/>
    <lineage>
        <taxon>Eukaryota</taxon>
        <taxon>Viridiplantae</taxon>
        <taxon>Streptophyta</taxon>
        <taxon>Embryophyta</taxon>
        <taxon>Tracheophyta</taxon>
        <taxon>Spermatophyta</taxon>
        <taxon>Magnoliopsida</taxon>
        <taxon>Liliopsida</taxon>
        <taxon>Poales</taxon>
        <taxon>Poaceae</taxon>
        <taxon>BOP clade</taxon>
        <taxon>Oryzoideae</taxon>
        <taxon>Oryzeae</taxon>
        <taxon>Oryzinae</taxon>
        <taxon>Oryza</taxon>
    </lineage>
</organism>
<dbReference type="Proteomes" id="UP000026962">
    <property type="component" value="Chromosome 11"/>
</dbReference>
<keyword evidence="2" id="KW-1185">Reference proteome</keyword>
<proteinExistence type="predicted"/>
<evidence type="ECO:0000313" key="2">
    <source>
        <dbReference type="Proteomes" id="UP000026962"/>
    </source>
</evidence>
<dbReference type="Gramene" id="OPUNC11G16480.3">
    <property type="protein sequence ID" value="OPUNC11G16480.3"/>
    <property type="gene ID" value="OPUNC11G16480"/>
</dbReference>
<name>A0A0E0MH87_ORYPU</name>
<evidence type="ECO:0000313" key="1">
    <source>
        <dbReference type="EnsemblPlants" id="OPUNC11G16480.2"/>
    </source>
</evidence>
<dbReference type="Gramene" id="OPUNC11G16480.2">
    <property type="protein sequence ID" value="OPUNC11G16480.2"/>
    <property type="gene ID" value="OPUNC11G16480"/>
</dbReference>
<protein>
    <submittedName>
        <fullName evidence="1">Uncharacterized protein</fullName>
    </submittedName>
</protein>
<reference evidence="1" key="1">
    <citation type="submission" date="2015-04" db="UniProtKB">
        <authorList>
            <consortium name="EnsemblPlants"/>
        </authorList>
    </citation>
    <scope>IDENTIFICATION</scope>
</reference>
<dbReference type="AlphaFoldDB" id="A0A0E0MH87"/>
<dbReference type="EnsemblPlants" id="OPUNC11G16480.2">
    <property type="protein sequence ID" value="OPUNC11G16480.2"/>
    <property type="gene ID" value="OPUNC11G16480"/>
</dbReference>
<accession>A0A0E0MH87</accession>